<protein>
    <submittedName>
        <fullName evidence="1">Uncharacterized protein</fullName>
    </submittedName>
</protein>
<reference evidence="1" key="1">
    <citation type="journal article" date="2015" name="Nature">
        <title>Complex archaea that bridge the gap between prokaryotes and eukaryotes.</title>
        <authorList>
            <person name="Spang A."/>
            <person name="Saw J.H."/>
            <person name="Jorgensen S.L."/>
            <person name="Zaremba-Niedzwiedzka K."/>
            <person name="Martijn J."/>
            <person name="Lind A.E."/>
            <person name="van Eijk R."/>
            <person name="Schleper C."/>
            <person name="Guy L."/>
            <person name="Ettema T.J."/>
        </authorList>
    </citation>
    <scope>NUCLEOTIDE SEQUENCE</scope>
</reference>
<dbReference type="PROSITE" id="PS51257">
    <property type="entry name" value="PROKAR_LIPOPROTEIN"/>
    <property type="match status" value="1"/>
</dbReference>
<name>A0A0F9ECZ2_9ZZZZ</name>
<sequence length="122" mass="13461">MKKKIICCLLLVACFSLLISCSRYNVAPLHPQETLLTVNIEDHIESVTLYDGKIKDGKIITTIFTYNSPASQTVSIPTGNDCTILTSKAPTGTLYSSNSTIEKEMTVTVKNDYTIQWANPNN</sequence>
<evidence type="ECO:0000313" key="1">
    <source>
        <dbReference type="EMBL" id="KKL71948.1"/>
    </source>
</evidence>
<organism evidence="1">
    <name type="scientific">marine sediment metagenome</name>
    <dbReference type="NCBI Taxonomy" id="412755"/>
    <lineage>
        <taxon>unclassified sequences</taxon>
        <taxon>metagenomes</taxon>
        <taxon>ecological metagenomes</taxon>
    </lineage>
</organism>
<dbReference type="AlphaFoldDB" id="A0A0F9ECZ2"/>
<gene>
    <name evidence="1" type="ORF">LCGC14_2089820</name>
</gene>
<accession>A0A0F9ECZ2</accession>
<proteinExistence type="predicted"/>
<comment type="caution">
    <text evidence="1">The sequence shown here is derived from an EMBL/GenBank/DDBJ whole genome shotgun (WGS) entry which is preliminary data.</text>
</comment>
<dbReference type="EMBL" id="LAZR01025427">
    <property type="protein sequence ID" value="KKL71948.1"/>
    <property type="molecule type" value="Genomic_DNA"/>
</dbReference>